<keyword evidence="5" id="KW-0238">DNA-binding</keyword>
<keyword evidence="7" id="KW-0539">Nucleus</keyword>
<dbReference type="FunFam" id="1.10.10.10:FF:000057">
    <property type="entry name" value="Heat shock transcription factor 1"/>
    <property type="match status" value="1"/>
</dbReference>
<dbReference type="Gramene" id="ERN19368">
    <property type="protein sequence ID" value="ERN19368"/>
    <property type="gene ID" value="AMTR_s00069p00130920"/>
</dbReference>
<dbReference type="GO" id="GO:0003700">
    <property type="term" value="F:DNA-binding transcription factor activity"/>
    <property type="evidence" value="ECO:0000318"/>
    <property type="project" value="GO_Central"/>
</dbReference>
<dbReference type="HOGENOM" id="CLU_030308_9_0_1"/>
<reference evidence="11" key="1">
    <citation type="journal article" date="2013" name="Science">
        <title>The Amborella genome and the evolution of flowering plants.</title>
        <authorList>
            <consortium name="Amborella Genome Project"/>
        </authorList>
    </citation>
    <scope>NUCLEOTIDE SEQUENCE [LARGE SCALE GENOMIC DNA]</scope>
</reference>
<dbReference type="PANTHER" id="PTHR10015">
    <property type="entry name" value="HEAT SHOCK TRANSCRIPTION FACTOR"/>
    <property type="match status" value="1"/>
</dbReference>
<evidence type="ECO:0000313" key="11">
    <source>
        <dbReference type="Proteomes" id="UP000017836"/>
    </source>
</evidence>
<dbReference type="SMART" id="SM00415">
    <property type="entry name" value="HSF"/>
    <property type="match status" value="1"/>
</dbReference>
<dbReference type="EMBL" id="KI392069">
    <property type="protein sequence ID" value="ERN19368.1"/>
    <property type="molecule type" value="Genomic_DNA"/>
</dbReference>
<sequence>MESKPGVKGENQSMPHPLEALQEPAVPPFLVKIYDMVEDHGVDATVSWSQGGNTFVVWDPNEFSRIILPRYFKHNNFSSFVRQLNTYGFRKVDPDRWEFGNKFFLRGQKNLLKNIHRRKSSQVHLHPGHAYSTQLGMFGPEGKIERLRQDKNLLMLELIKLRQQQQATNVEIREMNSRLYAAEQRQQQMMSFLAKAIQSPLFLDQLTKEKERRLITSGRKKRDIPMQSPAGEGSSTIGQIVKYEPDFYASGFSRSAQDVEPDEITNLELPDDFSSDAYGNAGTDAEEGTHLGKDSTTEHMYSSVAGHISGGFAYPTFTGPPSSVLCHSHHVPSKGKNVVASDMNVNVGSVDFAGSSSSNEGSVSGFNYSIEQEEKLQLAFDASDGSPSLNDKFWEKFFSPAGQEYDDTGEETNFMALGSERAMSSKQSSIDDLISQMEQLAKDGHRAFDS</sequence>
<dbReference type="GO" id="GO:0005634">
    <property type="term" value="C:nucleus"/>
    <property type="evidence" value="ECO:0000318"/>
    <property type="project" value="GO_Central"/>
</dbReference>
<keyword evidence="4" id="KW-0346">Stress response</keyword>
<dbReference type="GO" id="GO:0043565">
    <property type="term" value="F:sequence-specific DNA binding"/>
    <property type="evidence" value="ECO:0007669"/>
    <property type="project" value="InterPro"/>
</dbReference>
<dbReference type="InterPro" id="IPR036390">
    <property type="entry name" value="WH_DNA-bd_sf"/>
</dbReference>
<proteinExistence type="inferred from homology"/>
<evidence type="ECO:0000256" key="8">
    <source>
        <dbReference type="RuleBase" id="RU004020"/>
    </source>
</evidence>
<dbReference type="PRINTS" id="PR00056">
    <property type="entry name" value="HSFDOMAIN"/>
</dbReference>
<dbReference type="OrthoDB" id="60033at2759"/>
<dbReference type="SUPFAM" id="SSF46785">
    <property type="entry name" value="Winged helix' DNA-binding domain"/>
    <property type="match status" value="1"/>
</dbReference>
<feature type="domain" description="HSF-type DNA-binding" evidence="9">
    <location>
        <begin position="68"/>
        <end position="92"/>
    </location>
</feature>
<dbReference type="eggNOG" id="KOG0627">
    <property type="taxonomic scope" value="Eukaryota"/>
</dbReference>
<dbReference type="Proteomes" id="UP000017836">
    <property type="component" value="Unassembled WGS sequence"/>
</dbReference>
<evidence type="ECO:0000256" key="4">
    <source>
        <dbReference type="ARBA" id="ARBA00023016"/>
    </source>
</evidence>
<evidence type="ECO:0000259" key="9">
    <source>
        <dbReference type="PROSITE" id="PS00434"/>
    </source>
</evidence>
<evidence type="ECO:0000256" key="3">
    <source>
        <dbReference type="ARBA" id="ARBA00023015"/>
    </source>
</evidence>
<evidence type="ECO:0000313" key="10">
    <source>
        <dbReference type="EMBL" id="ERN19368.1"/>
    </source>
</evidence>
<dbReference type="InterPro" id="IPR036388">
    <property type="entry name" value="WH-like_DNA-bd_sf"/>
</dbReference>
<organism evidence="10 11">
    <name type="scientific">Amborella trichopoda</name>
    <dbReference type="NCBI Taxonomy" id="13333"/>
    <lineage>
        <taxon>Eukaryota</taxon>
        <taxon>Viridiplantae</taxon>
        <taxon>Streptophyta</taxon>
        <taxon>Embryophyta</taxon>
        <taxon>Tracheophyta</taxon>
        <taxon>Spermatophyta</taxon>
        <taxon>Magnoliopsida</taxon>
        <taxon>Amborellales</taxon>
        <taxon>Amborellaceae</taxon>
        <taxon>Amborella</taxon>
    </lineage>
</organism>
<keyword evidence="6" id="KW-0804">Transcription</keyword>
<evidence type="ECO:0000256" key="5">
    <source>
        <dbReference type="ARBA" id="ARBA00023125"/>
    </source>
</evidence>
<dbReference type="Gene3D" id="1.10.10.10">
    <property type="entry name" value="Winged helix-like DNA-binding domain superfamily/Winged helix DNA-binding domain"/>
    <property type="match status" value="1"/>
</dbReference>
<dbReference type="Pfam" id="PF00447">
    <property type="entry name" value="HSF_DNA-bind"/>
    <property type="match status" value="1"/>
</dbReference>
<keyword evidence="3" id="KW-0805">Transcription regulation</keyword>
<keyword evidence="11" id="KW-1185">Reference proteome</keyword>
<evidence type="ECO:0000256" key="2">
    <source>
        <dbReference type="ARBA" id="ARBA00022553"/>
    </source>
</evidence>
<evidence type="ECO:0000256" key="7">
    <source>
        <dbReference type="ARBA" id="ARBA00023242"/>
    </source>
</evidence>
<protein>
    <recommendedName>
        <fullName evidence="9">HSF-type DNA-binding domain-containing protein</fullName>
    </recommendedName>
</protein>
<gene>
    <name evidence="10" type="ORF">AMTR_s00069p00130920</name>
</gene>
<keyword evidence="2" id="KW-0597">Phosphoprotein</keyword>
<dbReference type="PROSITE" id="PS00434">
    <property type="entry name" value="HSF_DOMAIN"/>
    <property type="match status" value="1"/>
</dbReference>
<dbReference type="STRING" id="13333.U5DG16"/>
<evidence type="ECO:0000256" key="6">
    <source>
        <dbReference type="ARBA" id="ARBA00023163"/>
    </source>
</evidence>
<accession>U5DG16</accession>
<dbReference type="InterPro" id="IPR000232">
    <property type="entry name" value="HSF_DNA-bd"/>
</dbReference>
<comment type="subcellular location">
    <subcellularLocation>
        <location evidence="1">Nucleus</location>
    </subcellularLocation>
</comment>
<dbReference type="AlphaFoldDB" id="U5DG16"/>
<comment type="similarity">
    <text evidence="8">Belongs to the HSF family.</text>
</comment>
<dbReference type="GO" id="GO:0034605">
    <property type="term" value="P:cellular response to heat"/>
    <property type="evidence" value="ECO:0000318"/>
    <property type="project" value="GO_Central"/>
</dbReference>
<name>U5DG16_AMBTC</name>
<evidence type="ECO:0000256" key="1">
    <source>
        <dbReference type="ARBA" id="ARBA00004123"/>
    </source>
</evidence>
<dbReference type="PANTHER" id="PTHR10015:SF322">
    <property type="entry name" value="HEAT STRESS TRANSCRIPTION FACTOR A-7A"/>
    <property type="match status" value="1"/>
</dbReference>